<feature type="domain" description="GmrSD restriction endonucleases C-terminal" evidence="3">
    <location>
        <begin position="109"/>
        <end position="240"/>
    </location>
</feature>
<proteinExistence type="predicted"/>
<keyword evidence="2" id="KW-1133">Transmembrane helix</keyword>
<dbReference type="EMBL" id="FUWS01000008">
    <property type="protein sequence ID" value="SKA24235.1"/>
    <property type="molecule type" value="Genomic_DNA"/>
</dbReference>
<keyword evidence="5" id="KW-1185">Reference proteome</keyword>
<evidence type="ECO:0000313" key="4">
    <source>
        <dbReference type="EMBL" id="SKA24235.1"/>
    </source>
</evidence>
<dbReference type="PANTHER" id="PTHR24094">
    <property type="entry name" value="SECRETED PROTEIN"/>
    <property type="match status" value="1"/>
</dbReference>
<feature type="transmembrane region" description="Helical" evidence="2">
    <location>
        <begin position="16"/>
        <end position="35"/>
    </location>
</feature>
<evidence type="ECO:0000259" key="3">
    <source>
        <dbReference type="Pfam" id="PF07510"/>
    </source>
</evidence>
<dbReference type="AlphaFoldDB" id="A0A1T4S7M4"/>
<name>A0A1T4S7M4_9ACTN</name>
<protein>
    <recommendedName>
        <fullName evidence="3">GmrSD restriction endonucleases C-terminal domain-containing protein</fullName>
    </recommendedName>
</protein>
<dbReference type="InterPro" id="IPR011089">
    <property type="entry name" value="GmrSD_C"/>
</dbReference>
<organism evidence="4 5">
    <name type="scientific">Marinactinospora thermotolerans DSM 45154</name>
    <dbReference type="NCBI Taxonomy" id="1122192"/>
    <lineage>
        <taxon>Bacteria</taxon>
        <taxon>Bacillati</taxon>
        <taxon>Actinomycetota</taxon>
        <taxon>Actinomycetes</taxon>
        <taxon>Streptosporangiales</taxon>
        <taxon>Nocardiopsidaceae</taxon>
        <taxon>Marinactinospora</taxon>
    </lineage>
</organism>
<dbReference type="OrthoDB" id="5196645at2"/>
<evidence type="ECO:0000256" key="1">
    <source>
        <dbReference type="SAM" id="MobiDB-lite"/>
    </source>
</evidence>
<dbReference type="Gene3D" id="1.10.30.50">
    <property type="match status" value="1"/>
</dbReference>
<dbReference type="Pfam" id="PF07510">
    <property type="entry name" value="GmrSD_C"/>
    <property type="match status" value="1"/>
</dbReference>
<dbReference type="PANTHER" id="PTHR24094:SF15">
    <property type="entry name" value="AMP-DEPENDENT SYNTHETASE_LIGASE DOMAIN-CONTAINING PROTEIN-RELATED"/>
    <property type="match status" value="1"/>
</dbReference>
<keyword evidence="2" id="KW-0812">Transmembrane</keyword>
<evidence type="ECO:0000256" key="2">
    <source>
        <dbReference type="SAM" id="Phobius"/>
    </source>
</evidence>
<evidence type="ECO:0000313" key="5">
    <source>
        <dbReference type="Proteomes" id="UP000190637"/>
    </source>
</evidence>
<keyword evidence="2" id="KW-0472">Membrane</keyword>
<feature type="region of interest" description="Disordered" evidence="1">
    <location>
        <begin position="80"/>
        <end position="101"/>
    </location>
</feature>
<accession>A0A1T4S7M4</accession>
<gene>
    <name evidence="4" type="ORF">SAMN02745673_03293</name>
</gene>
<dbReference type="Proteomes" id="UP000190637">
    <property type="component" value="Unassembled WGS sequence"/>
</dbReference>
<reference evidence="4 5" key="1">
    <citation type="submission" date="2017-02" db="EMBL/GenBank/DDBJ databases">
        <authorList>
            <person name="Peterson S.W."/>
        </authorList>
    </citation>
    <scope>NUCLEOTIDE SEQUENCE [LARGE SCALE GENOMIC DNA]</scope>
    <source>
        <strain evidence="4 5">DSM 45154</strain>
    </source>
</reference>
<dbReference type="RefSeq" id="WP_078762561.1">
    <property type="nucleotide sequence ID" value="NZ_FUWS01000008.1"/>
</dbReference>
<feature type="compositionally biased region" description="Basic and acidic residues" evidence="1">
    <location>
        <begin position="85"/>
        <end position="95"/>
    </location>
</feature>
<dbReference type="STRING" id="1122192.SAMN02745673_03293"/>
<sequence length="245" mass="26260">MAVPSRDRRSGCRRPAGVVAALAVVVALVGLAALLTGRDPLGLLRDLAGDGGGPASPASPAPGSSAEAERAADLLAAIPTAEPAPRGDYEREEFGHGWIDTDGNGCSTRNDILARDLDQVRTDEECKVLAGVLDDPYTGDRVEFTSEDPQQVQIDHVVPLSLAWRMGADEWDRERRIEFANDPDNLVAAYGPANREKSDSGPGEWRPHADYQCSYAIAYIDVSHRYDLPLAARDHAALADMLGTC</sequence>